<dbReference type="RefSeq" id="WP_289723590.1">
    <property type="nucleotide sequence ID" value="NZ_JAUDUY010000001.1"/>
</dbReference>
<evidence type="ECO:0000256" key="1">
    <source>
        <dbReference type="SAM" id="Coils"/>
    </source>
</evidence>
<organism evidence="2 3">
    <name type="scientific">Robiginitalea aurantiaca</name>
    <dbReference type="NCBI Taxonomy" id="3056915"/>
    <lineage>
        <taxon>Bacteria</taxon>
        <taxon>Pseudomonadati</taxon>
        <taxon>Bacteroidota</taxon>
        <taxon>Flavobacteriia</taxon>
        <taxon>Flavobacteriales</taxon>
        <taxon>Flavobacteriaceae</taxon>
        <taxon>Robiginitalea</taxon>
    </lineage>
</organism>
<dbReference type="Proteomes" id="UP001174839">
    <property type="component" value="Unassembled WGS sequence"/>
</dbReference>
<evidence type="ECO:0000313" key="2">
    <source>
        <dbReference type="EMBL" id="MDM9630231.1"/>
    </source>
</evidence>
<dbReference type="EMBL" id="JAUDUY010000001">
    <property type="protein sequence ID" value="MDM9630231.1"/>
    <property type="molecule type" value="Genomic_DNA"/>
</dbReference>
<keyword evidence="1" id="KW-0175">Coiled coil</keyword>
<sequence length="400" mass="47244">MKLYYDIERYYPYLCISDASEEALKEVVNRLRSNDLEPIKFYTNPKHPASDGNYYTTLFRLPFADEKKLIKPPKDLLRKIFQESEKVSPPEPQEKESKEVSNGFNDLLTAEKRYLEEIREILNNQRNVLEKDKEYFKEQLSSLENLMTRTQEESNKMLKHFSTISKNLSVDISGLINKKNLNYEELNELNLKLSEKERVINESENSIQRLQEDLEKQKEYYKERIEEVERKSREELTEAKREYQKNIQIINAKNLDLPESTTKSTPDELIKELNLYVLGHSSLTRADIRKIFQNVFEEKLNVQLPKSNIHVAATNYEKIKSIPVLNHIKGNKYDYLIFGPRPHSSKGWDIKQSPVTIRKNLKLTGKFIVENDKPLSKSFFESKANDILSQWIEENKEYFD</sequence>
<keyword evidence="3" id="KW-1185">Reference proteome</keyword>
<name>A0ABT7WBD8_9FLAO</name>
<evidence type="ECO:0000313" key="3">
    <source>
        <dbReference type="Proteomes" id="UP001174839"/>
    </source>
</evidence>
<reference evidence="2" key="1">
    <citation type="submission" date="2023-06" db="EMBL/GenBank/DDBJ databases">
        <title>Robiginitalea aurantiacus sp. nov. and Algoriphagus sediminis sp. nov., isolated from coastal sediment.</title>
        <authorList>
            <person name="Zhou Z.Y."/>
            <person name="An J."/>
            <person name="Jia Y.W."/>
            <person name="Du Z.J."/>
        </authorList>
    </citation>
    <scope>NUCLEOTIDE SEQUENCE</scope>
    <source>
        <strain evidence="2">M39</strain>
    </source>
</reference>
<feature type="coiled-coil region" evidence="1">
    <location>
        <begin position="119"/>
        <end position="253"/>
    </location>
</feature>
<gene>
    <name evidence="2" type="ORF">QU605_02035</name>
</gene>
<accession>A0ABT7WBD8</accession>
<protein>
    <submittedName>
        <fullName evidence="2">Uncharacterized protein</fullName>
    </submittedName>
</protein>
<proteinExistence type="predicted"/>
<comment type="caution">
    <text evidence="2">The sequence shown here is derived from an EMBL/GenBank/DDBJ whole genome shotgun (WGS) entry which is preliminary data.</text>
</comment>